<evidence type="ECO:0000313" key="3">
    <source>
        <dbReference type="Proteomes" id="UP001150217"/>
    </source>
</evidence>
<evidence type="ECO:0000259" key="1">
    <source>
        <dbReference type="SMART" id="SM00974"/>
    </source>
</evidence>
<dbReference type="SMART" id="SM00974">
    <property type="entry name" value="T5orf172"/>
    <property type="match status" value="1"/>
</dbReference>
<accession>A0ABQ8V0F9</accession>
<dbReference type="EMBL" id="JANVFT010000112">
    <property type="protein sequence ID" value="KAJ4466776.1"/>
    <property type="molecule type" value="Genomic_DNA"/>
</dbReference>
<dbReference type="Pfam" id="PF13455">
    <property type="entry name" value="MUG113"/>
    <property type="match status" value="1"/>
</dbReference>
<gene>
    <name evidence="2" type="ORF">C8R41DRAFT_871519</name>
</gene>
<sequence>MLSNLTPEDWEVNVKRTVWKEDGWHRFGLKRYCLSRLCLGIALVWGKWVPEKLLTIHTQLEERVDIKRGACCFESRVNRRQIFLQRPARFYPSIRRCFLYAFVDGGVLWKIGMTKDFDRRRAEWDNQCPFPGRIWMAPVPTMTRRRAESLAHLALENSCLDRPRVWCNNCGRQHVEFFVFTGNPGQVWPTIISPILANAAVA</sequence>
<keyword evidence="3" id="KW-1185">Reference proteome</keyword>
<organism evidence="2 3">
    <name type="scientific">Lentinula lateritia</name>
    <dbReference type="NCBI Taxonomy" id="40482"/>
    <lineage>
        <taxon>Eukaryota</taxon>
        <taxon>Fungi</taxon>
        <taxon>Dikarya</taxon>
        <taxon>Basidiomycota</taxon>
        <taxon>Agaricomycotina</taxon>
        <taxon>Agaricomycetes</taxon>
        <taxon>Agaricomycetidae</taxon>
        <taxon>Agaricales</taxon>
        <taxon>Marasmiineae</taxon>
        <taxon>Omphalotaceae</taxon>
        <taxon>Lentinula</taxon>
    </lineage>
</organism>
<reference evidence="2" key="1">
    <citation type="submission" date="2022-08" db="EMBL/GenBank/DDBJ databases">
        <title>A Global Phylogenomic Analysis of the Shiitake Genus Lentinula.</title>
        <authorList>
            <consortium name="DOE Joint Genome Institute"/>
            <person name="Sierra-Patev S."/>
            <person name="Min B."/>
            <person name="Naranjo-Ortiz M."/>
            <person name="Looney B."/>
            <person name="Konkel Z."/>
            <person name="Slot J.C."/>
            <person name="Sakamoto Y."/>
            <person name="Steenwyk J.L."/>
            <person name="Rokas A."/>
            <person name="Carro J."/>
            <person name="Camarero S."/>
            <person name="Ferreira P."/>
            <person name="Molpeceres G."/>
            <person name="Ruiz-Duenas F.J."/>
            <person name="Serrano A."/>
            <person name="Henrissat B."/>
            <person name="Drula E."/>
            <person name="Hughes K.W."/>
            <person name="Mata J.L."/>
            <person name="Ishikawa N.K."/>
            <person name="Vargas-Isla R."/>
            <person name="Ushijima S."/>
            <person name="Smith C.A."/>
            <person name="Ahrendt S."/>
            <person name="Andreopoulos W."/>
            <person name="He G."/>
            <person name="Labutti K."/>
            <person name="Lipzen A."/>
            <person name="Ng V."/>
            <person name="Riley R."/>
            <person name="Sandor L."/>
            <person name="Barry K."/>
            <person name="Martinez A.T."/>
            <person name="Xiao Y."/>
            <person name="Gibbons J.G."/>
            <person name="Terashima K."/>
            <person name="Grigoriev I.V."/>
            <person name="Hibbett D.S."/>
        </authorList>
    </citation>
    <scope>NUCLEOTIDE SEQUENCE</scope>
    <source>
        <strain evidence="2">RHP3577 ss4</strain>
    </source>
</reference>
<protein>
    <recommendedName>
        <fullName evidence="1">Bacteriophage T5 Orf172 DNA-binding domain-containing protein</fullName>
    </recommendedName>
</protein>
<comment type="caution">
    <text evidence="2">The sequence shown here is derived from an EMBL/GenBank/DDBJ whole genome shotgun (WGS) entry which is preliminary data.</text>
</comment>
<feature type="domain" description="Bacteriophage T5 Orf172 DNA-binding" evidence="1">
    <location>
        <begin position="103"/>
        <end position="194"/>
    </location>
</feature>
<name>A0ABQ8V0F9_9AGAR</name>
<proteinExistence type="predicted"/>
<evidence type="ECO:0000313" key="2">
    <source>
        <dbReference type="EMBL" id="KAJ4466776.1"/>
    </source>
</evidence>
<dbReference type="InterPro" id="IPR018306">
    <property type="entry name" value="Phage_T5_Orf172_DNA-bd"/>
</dbReference>
<dbReference type="Proteomes" id="UP001150217">
    <property type="component" value="Unassembled WGS sequence"/>
</dbReference>